<evidence type="ECO:0000256" key="1">
    <source>
        <dbReference type="ARBA" id="ARBA00022596"/>
    </source>
</evidence>
<dbReference type="GO" id="GO:0016829">
    <property type="term" value="F:lyase activity"/>
    <property type="evidence" value="ECO:0007669"/>
    <property type="project" value="UniProtKB-UniRule"/>
</dbReference>
<comment type="caution">
    <text evidence="4">The sequence shown here is derived from an EMBL/GenBank/DDBJ whole genome shotgun (WGS) entry which is preliminary data.</text>
</comment>
<dbReference type="PANTHER" id="PTHR36566">
    <property type="entry name" value="NICKEL INSERTION PROTEIN-RELATED"/>
    <property type="match status" value="1"/>
</dbReference>
<dbReference type="PANTHER" id="PTHR36566:SF1">
    <property type="entry name" value="PYRIDINIUM-3,5-BISTHIOCARBOXYLIC ACID MONONUCLEOTIDE NICKEL INSERTION PROTEIN"/>
    <property type="match status" value="1"/>
</dbReference>
<dbReference type="NCBIfam" id="TIGR00299">
    <property type="entry name" value="nickel pincer cofactor biosynthesis protein LarC"/>
    <property type="match status" value="1"/>
</dbReference>
<organism evidence="4 5">
    <name type="scientific">Desulfitobacterium hafniense DP7</name>
    <dbReference type="NCBI Taxonomy" id="537010"/>
    <lineage>
        <taxon>Bacteria</taxon>
        <taxon>Bacillati</taxon>
        <taxon>Bacillota</taxon>
        <taxon>Clostridia</taxon>
        <taxon>Eubacteriales</taxon>
        <taxon>Desulfitobacteriaceae</taxon>
        <taxon>Desulfitobacterium</taxon>
    </lineage>
</organism>
<keyword evidence="2 3" id="KW-0456">Lyase</keyword>
<dbReference type="PATRIC" id="fig|537010.4.peg.1742"/>
<reference evidence="4 5" key="1">
    <citation type="submission" date="2011-08" db="EMBL/GenBank/DDBJ databases">
        <authorList>
            <person name="Weinstock G."/>
            <person name="Sodergren E."/>
            <person name="Clifton S."/>
            <person name="Fulton L."/>
            <person name="Fulton B."/>
            <person name="Courtney L."/>
            <person name="Fronick C."/>
            <person name="Harrison M."/>
            <person name="Strong C."/>
            <person name="Farmer C."/>
            <person name="Delahaunty K."/>
            <person name="Markovic C."/>
            <person name="Hall O."/>
            <person name="Minx P."/>
            <person name="Tomlinson C."/>
            <person name="Mitreva M."/>
            <person name="Hou S."/>
            <person name="Chen J."/>
            <person name="Wollam A."/>
            <person name="Pepin K.H."/>
            <person name="Johnson M."/>
            <person name="Bhonagiri V."/>
            <person name="Zhang X."/>
            <person name="Suruliraj S."/>
            <person name="Warren W."/>
            <person name="Chinwalla A."/>
            <person name="Mardis E.R."/>
            <person name="Wilson R.K."/>
        </authorList>
    </citation>
    <scope>NUCLEOTIDE SEQUENCE [LARGE SCALE GENOMIC DNA]</scope>
    <source>
        <strain evidence="4 5">DP7</strain>
    </source>
</reference>
<comment type="catalytic activity">
    <reaction evidence="3">
        <text>Ni(II)-pyridinium-3,5-bisthiocarboxylate mononucleotide = pyridinium-3,5-bisthiocarboxylate mononucleotide + Ni(2+)</text>
        <dbReference type="Rhea" id="RHEA:54784"/>
        <dbReference type="ChEBI" id="CHEBI:49786"/>
        <dbReference type="ChEBI" id="CHEBI:137372"/>
        <dbReference type="ChEBI" id="CHEBI:137373"/>
        <dbReference type="EC" id="4.99.1.12"/>
    </reaction>
</comment>
<gene>
    <name evidence="3" type="primary">larC</name>
    <name evidence="4" type="ORF">HMPREF0322_01859</name>
</gene>
<evidence type="ECO:0000256" key="2">
    <source>
        <dbReference type="ARBA" id="ARBA00023239"/>
    </source>
</evidence>
<comment type="function">
    <text evidence="3">Involved in the biosynthesis of a nickel-pincer cofactor ((SCS)Ni(II) pincer complex). Binds Ni(2+), and functions in nickel delivery to pyridinium-3,5-bisthiocarboxylic acid mononucleotide (P2TMN), to form the mature cofactor. Is thus probably required for the activation of nickel-pincer cofactor-dependent enzymes.</text>
</comment>
<sequence>MQEYLFKENENMKAAYLDCFSGVSGDMLLGALVDAGLDFNLLQRDLAGLDLDEYELYEQKVLKQGIRGTQIHVHSLEGHVHRHLSDIQAIIGRSALPPQVKEKSLEIFTRLGKAEAKIHGTDIEQIHFHEVGAVDAIVDIVGAVIGFWRLGIEKMFASPIHVGKGFVKAAHGLLPVPAPATLELLTGVPIYAQDVEGELATPTGAAIVTAYCREFGAFPKIRVERVGYGAGVKDLTIPNLLRLTVGELADEDKGQEGIREGEALTLEVNIDDMNPECYDYLFEKLFQAGAMDVYIQTIQMKKNRPAVLLTVQTPYNKLEEMRRILFQETTTIGLRVYPIKKYMLPYELLTVETNYGSAKVKVAFMEGRACTVSPEYEDCRRLARLTGEPLKQIYEEIKEKAKILLYSTKYPMD</sequence>
<dbReference type="Pfam" id="PF01969">
    <property type="entry name" value="Ni_insertion"/>
    <property type="match status" value="1"/>
</dbReference>
<accession>G9XLM4</accession>
<evidence type="ECO:0000256" key="3">
    <source>
        <dbReference type="HAMAP-Rule" id="MF_01074"/>
    </source>
</evidence>
<keyword evidence="1 3" id="KW-0533">Nickel</keyword>
<dbReference type="GO" id="GO:0051604">
    <property type="term" value="P:protein maturation"/>
    <property type="evidence" value="ECO:0007669"/>
    <property type="project" value="UniProtKB-UniRule"/>
</dbReference>
<dbReference type="InterPro" id="IPR002822">
    <property type="entry name" value="Ni_insertion"/>
</dbReference>
<evidence type="ECO:0000313" key="5">
    <source>
        <dbReference type="Proteomes" id="UP000004416"/>
    </source>
</evidence>
<evidence type="ECO:0000313" key="4">
    <source>
        <dbReference type="EMBL" id="EHL07509.1"/>
    </source>
</evidence>
<dbReference type="Gene3D" id="3.10.20.300">
    <property type="entry name" value="mk0293 like domain"/>
    <property type="match status" value="1"/>
</dbReference>
<dbReference type="EC" id="4.99.1.12" evidence="3"/>
<name>G9XLM4_DESHA</name>
<dbReference type="AlphaFoldDB" id="G9XLM4"/>
<dbReference type="GO" id="GO:0016151">
    <property type="term" value="F:nickel cation binding"/>
    <property type="evidence" value="ECO:0007669"/>
    <property type="project" value="UniProtKB-UniRule"/>
</dbReference>
<dbReference type="Gene3D" id="3.30.70.1380">
    <property type="entry name" value="Transcriptional regulatory protein pf0864 domain like"/>
    <property type="match status" value="1"/>
</dbReference>
<dbReference type="HOGENOM" id="CLU_028523_2_1_9"/>
<dbReference type="HAMAP" id="MF_01074">
    <property type="entry name" value="LarC"/>
    <property type="match status" value="1"/>
</dbReference>
<dbReference type="EMBL" id="AFZX01000041">
    <property type="protein sequence ID" value="EHL07509.1"/>
    <property type="molecule type" value="Genomic_DNA"/>
</dbReference>
<protein>
    <recommendedName>
        <fullName evidence="3">Pyridinium-3,5-bisthiocarboxylic acid mononucleotide nickel insertion protein</fullName>
        <shortName evidence="3">P2TMN nickel insertion protein</shortName>
        <ecNumber evidence="3">4.99.1.12</ecNumber>
    </recommendedName>
    <alternativeName>
        <fullName evidence="3">Nickel-pincer cofactor biosynthesis protein LarC</fullName>
    </alternativeName>
</protein>
<comment type="similarity">
    <text evidence="3">Belongs to the LarC family.</text>
</comment>
<proteinExistence type="inferred from homology"/>
<dbReference type="Proteomes" id="UP000004416">
    <property type="component" value="Unassembled WGS sequence"/>
</dbReference>